<dbReference type="NCBIfam" id="TIGR01726">
    <property type="entry name" value="HEQRo_perm_3TM"/>
    <property type="match status" value="1"/>
</dbReference>
<evidence type="ECO:0000256" key="8">
    <source>
        <dbReference type="ARBA" id="ARBA00023136"/>
    </source>
</evidence>
<evidence type="ECO:0000313" key="12">
    <source>
        <dbReference type="Proteomes" id="UP001557465"/>
    </source>
</evidence>
<feature type="domain" description="ABC transmembrane type-1" evidence="10">
    <location>
        <begin position="18"/>
        <end position="206"/>
    </location>
</feature>
<feature type="transmembrane region" description="Helical" evidence="9">
    <location>
        <begin position="187"/>
        <end position="209"/>
    </location>
</feature>
<sequence length="215" mass="22873">MFSFQTIIDNLPVLIGSARYTLLISVLGCLEGLILGAVICAAALSHKIWLRRAAALYVSFFRGVPLLIQLLVAYYLLPVIGLNVPALVAAVLTVGFCAAAYLSEVLRGSLNAIPKGQAEAAAAIGMAPLDVWVRILLPQALKIGLPAIVNELILLVKASSLVTVVGIVEITRMSQSIAAATFRPLEIYLAAAFIYLAINLVIAQVGRVLERRLAV</sequence>
<keyword evidence="5 9" id="KW-0812">Transmembrane</keyword>
<reference evidence="11 12" key="1">
    <citation type="journal article" date="2011" name="Int. J. Syst. Evol. Microbiol.">
        <title>Zhongshania antarctica gen. nov., sp. nov. and Zhongshania guokunii sp. nov., gammaproteobacteria respectively isolated from coastal attached (fast) ice and surface seawater of the Antarctic.</title>
        <authorList>
            <person name="Li H.J."/>
            <person name="Zhang X.Y."/>
            <person name="Chen C.X."/>
            <person name="Zhang Y.J."/>
            <person name="Gao Z.M."/>
            <person name="Yu Y."/>
            <person name="Chen X.L."/>
            <person name="Chen B."/>
            <person name="Zhang Y.Z."/>
        </authorList>
    </citation>
    <scope>NUCLEOTIDE SEQUENCE [LARGE SCALE GENOMIC DNA]</scope>
    <source>
        <strain evidence="11 12">15-R06ZXC-3</strain>
    </source>
</reference>
<dbReference type="SUPFAM" id="SSF161098">
    <property type="entry name" value="MetI-like"/>
    <property type="match status" value="1"/>
</dbReference>
<evidence type="ECO:0000256" key="5">
    <source>
        <dbReference type="ARBA" id="ARBA00022692"/>
    </source>
</evidence>
<evidence type="ECO:0000256" key="6">
    <source>
        <dbReference type="ARBA" id="ARBA00022970"/>
    </source>
</evidence>
<keyword evidence="6" id="KW-0029">Amino-acid transport</keyword>
<evidence type="ECO:0000256" key="7">
    <source>
        <dbReference type="ARBA" id="ARBA00022989"/>
    </source>
</evidence>
<dbReference type="InterPro" id="IPR035906">
    <property type="entry name" value="MetI-like_sf"/>
</dbReference>
<feature type="transmembrane region" description="Helical" evidence="9">
    <location>
        <begin position="20"/>
        <end position="44"/>
    </location>
</feature>
<name>A0ABV3TMR0_9RHOB</name>
<evidence type="ECO:0000256" key="4">
    <source>
        <dbReference type="ARBA" id="ARBA00022475"/>
    </source>
</evidence>
<dbReference type="RefSeq" id="WP_368392547.1">
    <property type="nucleotide sequence ID" value="NZ_JBFRYC010000010.1"/>
</dbReference>
<keyword evidence="7 9" id="KW-1133">Transmembrane helix</keyword>
<keyword evidence="3 9" id="KW-0813">Transport</keyword>
<dbReference type="EMBL" id="JBFRYC010000010">
    <property type="protein sequence ID" value="MEX1662880.1"/>
    <property type="molecule type" value="Genomic_DNA"/>
</dbReference>
<keyword evidence="4" id="KW-1003">Cell membrane</keyword>
<evidence type="ECO:0000256" key="9">
    <source>
        <dbReference type="RuleBase" id="RU363032"/>
    </source>
</evidence>
<feature type="transmembrane region" description="Helical" evidence="9">
    <location>
        <begin position="143"/>
        <end position="167"/>
    </location>
</feature>
<protein>
    <submittedName>
        <fullName evidence="11">Amino acid ABC transporter permease</fullName>
    </submittedName>
</protein>
<dbReference type="Pfam" id="PF00528">
    <property type="entry name" value="BPD_transp_1"/>
    <property type="match status" value="1"/>
</dbReference>
<accession>A0ABV3TMR0</accession>
<evidence type="ECO:0000259" key="10">
    <source>
        <dbReference type="PROSITE" id="PS50928"/>
    </source>
</evidence>
<keyword evidence="12" id="KW-1185">Reference proteome</keyword>
<organism evidence="11 12">
    <name type="scientific">Thioclava arctica</name>
    <dbReference type="NCBI Taxonomy" id="3238301"/>
    <lineage>
        <taxon>Bacteria</taxon>
        <taxon>Pseudomonadati</taxon>
        <taxon>Pseudomonadota</taxon>
        <taxon>Alphaproteobacteria</taxon>
        <taxon>Rhodobacterales</taxon>
        <taxon>Paracoccaceae</taxon>
        <taxon>Thioclava</taxon>
    </lineage>
</organism>
<keyword evidence="8 9" id="KW-0472">Membrane</keyword>
<gene>
    <name evidence="11" type="ORF">AB4874_14665</name>
</gene>
<dbReference type="InterPro" id="IPR010065">
    <property type="entry name" value="AA_ABC_transptr_permease_3TM"/>
</dbReference>
<dbReference type="Proteomes" id="UP001557465">
    <property type="component" value="Unassembled WGS sequence"/>
</dbReference>
<feature type="transmembrane region" description="Helical" evidence="9">
    <location>
        <begin position="56"/>
        <end position="76"/>
    </location>
</feature>
<proteinExistence type="inferred from homology"/>
<dbReference type="PANTHER" id="PTHR30614:SF0">
    <property type="entry name" value="L-CYSTINE TRANSPORT SYSTEM PERMEASE PROTEIN TCYL"/>
    <property type="match status" value="1"/>
</dbReference>
<comment type="caution">
    <text evidence="11">The sequence shown here is derived from an EMBL/GenBank/DDBJ whole genome shotgun (WGS) entry which is preliminary data.</text>
</comment>
<evidence type="ECO:0000256" key="2">
    <source>
        <dbReference type="ARBA" id="ARBA00010072"/>
    </source>
</evidence>
<evidence type="ECO:0000313" key="11">
    <source>
        <dbReference type="EMBL" id="MEX1662880.1"/>
    </source>
</evidence>
<evidence type="ECO:0000256" key="1">
    <source>
        <dbReference type="ARBA" id="ARBA00004429"/>
    </source>
</evidence>
<feature type="transmembrane region" description="Helical" evidence="9">
    <location>
        <begin position="82"/>
        <end position="102"/>
    </location>
</feature>
<dbReference type="InterPro" id="IPR000515">
    <property type="entry name" value="MetI-like"/>
</dbReference>
<evidence type="ECO:0000256" key="3">
    <source>
        <dbReference type="ARBA" id="ARBA00022448"/>
    </source>
</evidence>
<comment type="subcellular location">
    <subcellularLocation>
        <location evidence="1">Cell inner membrane</location>
        <topology evidence="1">Multi-pass membrane protein</topology>
    </subcellularLocation>
    <subcellularLocation>
        <location evidence="9">Cell membrane</location>
        <topology evidence="9">Multi-pass membrane protein</topology>
    </subcellularLocation>
</comment>
<dbReference type="PROSITE" id="PS50928">
    <property type="entry name" value="ABC_TM1"/>
    <property type="match status" value="1"/>
</dbReference>
<dbReference type="PANTHER" id="PTHR30614">
    <property type="entry name" value="MEMBRANE COMPONENT OF AMINO ACID ABC TRANSPORTER"/>
    <property type="match status" value="1"/>
</dbReference>
<comment type="similarity">
    <text evidence="2">Belongs to the binding-protein-dependent transport system permease family. HisMQ subfamily.</text>
</comment>
<dbReference type="InterPro" id="IPR043429">
    <property type="entry name" value="ArtM/GltK/GlnP/TcyL/YhdX-like"/>
</dbReference>
<dbReference type="CDD" id="cd06261">
    <property type="entry name" value="TM_PBP2"/>
    <property type="match status" value="1"/>
</dbReference>
<dbReference type="Gene3D" id="1.10.3720.10">
    <property type="entry name" value="MetI-like"/>
    <property type="match status" value="1"/>
</dbReference>